<dbReference type="Pfam" id="PF13237">
    <property type="entry name" value="Fer4_10"/>
    <property type="match status" value="1"/>
</dbReference>
<keyword evidence="2" id="KW-0408">Iron</keyword>
<dbReference type="PANTHER" id="PTHR43122">
    <property type="entry name" value="FERREDOXIN SUBUNIT OF PYRUVATE:FLAVODOXIN OXIDOREDUCTASE-RELATED"/>
    <property type="match status" value="1"/>
</dbReference>
<feature type="domain" description="4Fe-4S ferredoxin-type" evidence="4">
    <location>
        <begin position="33"/>
        <end position="62"/>
    </location>
</feature>
<dbReference type="KEGG" id="dalk:DSCA_24140"/>
<dbReference type="GO" id="GO:0051536">
    <property type="term" value="F:iron-sulfur cluster binding"/>
    <property type="evidence" value="ECO:0007669"/>
    <property type="project" value="UniProtKB-KW"/>
</dbReference>
<evidence type="ECO:0000256" key="1">
    <source>
        <dbReference type="ARBA" id="ARBA00022723"/>
    </source>
</evidence>
<feature type="domain" description="4Fe-4S ferredoxin-type" evidence="4">
    <location>
        <begin position="64"/>
        <end position="93"/>
    </location>
</feature>
<dbReference type="Gene3D" id="3.30.70.20">
    <property type="match status" value="1"/>
</dbReference>
<sequence>MRRLENRPLYEILPSMNERVKSRGRHMPKTKLKEHRINRDWCKGCGICVAFCPKSVLELDAQDKAVAVRIEDCIACRLCELRCPDLAIEVTVADQKPEAGSQKSE</sequence>
<protein>
    <recommendedName>
        <fullName evidence="4">4Fe-4S ferredoxin-type domain-containing protein</fullName>
    </recommendedName>
</protein>
<reference evidence="5 6" key="1">
    <citation type="submission" date="2019-11" db="EMBL/GenBank/DDBJ databases">
        <title>Comparative genomics of hydrocarbon-degrading Desulfosarcina strains.</title>
        <authorList>
            <person name="Watanabe M."/>
            <person name="Kojima H."/>
            <person name="Fukui M."/>
        </authorList>
    </citation>
    <scope>NUCLEOTIDE SEQUENCE [LARGE SCALE GENOMIC DNA]</scope>
    <source>
        <strain evidence="5 6">PL12</strain>
    </source>
</reference>
<keyword evidence="3" id="KW-0411">Iron-sulfur</keyword>
<name>A0A5K7YQ97_9BACT</name>
<dbReference type="InterPro" id="IPR017900">
    <property type="entry name" value="4Fe4S_Fe_S_CS"/>
</dbReference>
<proteinExistence type="predicted"/>
<keyword evidence="1" id="KW-0479">Metal-binding</keyword>
<dbReference type="EMBL" id="AP021874">
    <property type="protein sequence ID" value="BBO68484.1"/>
    <property type="molecule type" value="Genomic_DNA"/>
</dbReference>
<evidence type="ECO:0000256" key="2">
    <source>
        <dbReference type="ARBA" id="ARBA00023004"/>
    </source>
</evidence>
<accession>A0A5K7YQ97</accession>
<evidence type="ECO:0000313" key="5">
    <source>
        <dbReference type="EMBL" id="BBO68484.1"/>
    </source>
</evidence>
<gene>
    <name evidence="5" type="ORF">DSCA_24140</name>
</gene>
<evidence type="ECO:0000256" key="3">
    <source>
        <dbReference type="ARBA" id="ARBA00023014"/>
    </source>
</evidence>
<dbReference type="PROSITE" id="PS51379">
    <property type="entry name" value="4FE4S_FER_2"/>
    <property type="match status" value="2"/>
</dbReference>
<dbReference type="AlphaFoldDB" id="A0A5K7YQ97"/>
<evidence type="ECO:0000313" key="6">
    <source>
        <dbReference type="Proteomes" id="UP000427906"/>
    </source>
</evidence>
<dbReference type="PROSITE" id="PS00198">
    <property type="entry name" value="4FE4S_FER_1"/>
    <property type="match status" value="2"/>
</dbReference>
<evidence type="ECO:0000259" key="4">
    <source>
        <dbReference type="PROSITE" id="PS51379"/>
    </source>
</evidence>
<dbReference type="Proteomes" id="UP000427906">
    <property type="component" value="Chromosome"/>
</dbReference>
<dbReference type="SUPFAM" id="SSF54862">
    <property type="entry name" value="4Fe-4S ferredoxins"/>
    <property type="match status" value="1"/>
</dbReference>
<dbReference type="InterPro" id="IPR017896">
    <property type="entry name" value="4Fe4S_Fe-S-bd"/>
</dbReference>
<keyword evidence="6" id="KW-1185">Reference proteome</keyword>
<dbReference type="GO" id="GO:0046872">
    <property type="term" value="F:metal ion binding"/>
    <property type="evidence" value="ECO:0007669"/>
    <property type="project" value="UniProtKB-KW"/>
</dbReference>
<organism evidence="5 6">
    <name type="scientific">Desulfosarcina alkanivorans</name>
    <dbReference type="NCBI Taxonomy" id="571177"/>
    <lineage>
        <taxon>Bacteria</taxon>
        <taxon>Pseudomonadati</taxon>
        <taxon>Thermodesulfobacteriota</taxon>
        <taxon>Desulfobacteria</taxon>
        <taxon>Desulfobacterales</taxon>
        <taxon>Desulfosarcinaceae</taxon>
        <taxon>Desulfosarcina</taxon>
    </lineage>
</organism>
<dbReference type="PANTHER" id="PTHR43122:SF1">
    <property type="entry name" value="IRON-SULFUR-BINDING PROTEIN"/>
    <property type="match status" value="1"/>
</dbReference>